<dbReference type="GO" id="GO:0042941">
    <property type="term" value="P:D-alanine transmembrane transport"/>
    <property type="evidence" value="ECO:0007669"/>
    <property type="project" value="TreeGrafter"/>
</dbReference>
<dbReference type="GO" id="GO:0016887">
    <property type="term" value="F:ATP hydrolysis activity"/>
    <property type="evidence" value="ECO:0007669"/>
    <property type="project" value="InterPro"/>
</dbReference>
<evidence type="ECO:0000313" key="6">
    <source>
        <dbReference type="Proteomes" id="UP000000442"/>
    </source>
</evidence>
<dbReference type="PROSITE" id="PS50893">
    <property type="entry name" value="ABC_TRANSPORTER_2"/>
    <property type="match status" value="1"/>
</dbReference>
<dbReference type="GO" id="GO:1903805">
    <property type="term" value="P:L-valine import across plasma membrane"/>
    <property type="evidence" value="ECO:0007669"/>
    <property type="project" value="TreeGrafter"/>
</dbReference>
<dbReference type="InterPro" id="IPR051120">
    <property type="entry name" value="ABC_AA/LPS_Transport"/>
</dbReference>
<dbReference type="GO" id="GO:0015192">
    <property type="term" value="F:L-phenylalanine transmembrane transporter activity"/>
    <property type="evidence" value="ECO:0007669"/>
    <property type="project" value="TreeGrafter"/>
</dbReference>
<dbReference type="InterPro" id="IPR003593">
    <property type="entry name" value="AAA+_ATPase"/>
</dbReference>
<dbReference type="InterPro" id="IPR032823">
    <property type="entry name" value="BCA_ABC_TP_C"/>
</dbReference>
<dbReference type="GO" id="GO:0015188">
    <property type="term" value="F:L-isoleucine transmembrane transporter activity"/>
    <property type="evidence" value="ECO:0007669"/>
    <property type="project" value="TreeGrafter"/>
</dbReference>
<dbReference type="RefSeq" id="WP_015904000.1">
    <property type="nucleotide sequence ID" value="NC_012108.1"/>
</dbReference>
<dbReference type="AlphaFoldDB" id="C0QDG5"/>
<gene>
    <name evidence="5" type="primary">livG3</name>
    <name evidence="5" type="ordered locus">HRM2_21310</name>
</gene>
<protein>
    <submittedName>
        <fullName evidence="5">LivG3</fullName>
    </submittedName>
</protein>
<name>C0QDG5_DESAH</name>
<evidence type="ECO:0000256" key="3">
    <source>
        <dbReference type="ARBA" id="ARBA00022840"/>
    </source>
</evidence>
<dbReference type="PANTHER" id="PTHR45772">
    <property type="entry name" value="CONSERVED COMPONENT OF ABC TRANSPORTER FOR NATURAL AMINO ACIDS-RELATED"/>
    <property type="match status" value="1"/>
</dbReference>
<feature type="domain" description="ABC transporter" evidence="4">
    <location>
        <begin position="4"/>
        <end position="236"/>
    </location>
</feature>
<dbReference type="STRING" id="177437.HRM2_21310"/>
<dbReference type="PANTHER" id="PTHR45772:SF7">
    <property type="entry name" value="AMINO ACID ABC TRANSPORTER ATP-BINDING PROTEIN"/>
    <property type="match status" value="1"/>
</dbReference>
<dbReference type="CDD" id="cd03219">
    <property type="entry name" value="ABC_Mj1267_LivG_branched"/>
    <property type="match status" value="1"/>
</dbReference>
<dbReference type="Gene3D" id="3.40.50.300">
    <property type="entry name" value="P-loop containing nucleotide triphosphate hydrolases"/>
    <property type="match status" value="1"/>
</dbReference>
<dbReference type="KEGG" id="dat:HRM2_21310"/>
<dbReference type="EMBL" id="CP001087">
    <property type="protein sequence ID" value="ACN15229.1"/>
    <property type="molecule type" value="Genomic_DNA"/>
</dbReference>
<dbReference type="GO" id="GO:0005524">
    <property type="term" value="F:ATP binding"/>
    <property type="evidence" value="ECO:0007669"/>
    <property type="project" value="UniProtKB-KW"/>
</dbReference>
<evidence type="ECO:0000256" key="2">
    <source>
        <dbReference type="ARBA" id="ARBA00022741"/>
    </source>
</evidence>
<dbReference type="OrthoDB" id="5405085at2"/>
<evidence type="ECO:0000313" key="5">
    <source>
        <dbReference type="EMBL" id="ACN15229.1"/>
    </source>
</evidence>
<dbReference type="Proteomes" id="UP000000442">
    <property type="component" value="Chromosome"/>
</dbReference>
<dbReference type="GO" id="GO:0005304">
    <property type="term" value="F:L-valine transmembrane transporter activity"/>
    <property type="evidence" value="ECO:0007669"/>
    <property type="project" value="TreeGrafter"/>
</dbReference>
<accession>C0QDG5</accession>
<sequence>MALLSVENLTMTFGSLVANNNVSFDVDEGSIVGLLGPNGAGKTTTFNCISGYYPPTSGKIFLGGQDITRAPAYKVARLGAVRTFQVVQPLKELSVLENVLIGAFLKEKSTLRSLEAANQCIDLCHLGPYRDVPAGELPIGMKKRLEIARTLATRPRLLMLDEAMAGLTVTEIKTAVELILKIRESGITLLVVEHIMEAIMPIADKVVVLDGGEKIAEGPPRTIIEDEKVIKAYFGAKFSKRLQQERQDGPAPA</sequence>
<dbReference type="Pfam" id="PF00005">
    <property type="entry name" value="ABC_tran"/>
    <property type="match status" value="1"/>
</dbReference>
<reference evidence="5 6" key="1">
    <citation type="journal article" date="2009" name="Environ. Microbiol.">
        <title>Genome sequence of Desulfobacterium autotrophicum HRM2, a marine sulfate reducer oxidizing organic carbon completely to carbon dioxide.</title>
        <authorList>
            <person name="Strittmatter A.W."/>
            <person name="Liesegang H."/>
            <person name="Rabus R."/>
            <person name="Decker I."/>
            <person name="Amann J."/>
            <person name="Andres S."/>
            <person name="Henne A."/>
            <person name="Fricke W.F."/>
            <person name="Martinez-Arias R."/>
            <person name="Bartels D."/>
            <person name="Goesmann A."/>
            <person name="Krause L."/>
            <person name="Puehler A."/>
            <person name="Klenk H.P."/>
            <person name="Richter M."/>
            <person name="Schuler M."/>
            <person name="Gloeckner F.O."/>
            <person name="Meyerdierks A."/>
            <person name="Gottschalk G."/>
            <person name="Amann R."/>
        </authorList>
    </citation>
    <scope>NUCLEOTIDE SEQUENCE [LARGE SCALE GENOMIC DNA]</scope>
    <source>
        <strain evidence="6">ATCC 43914 / DSM 3382 / HRM2</strain>
    </source>
</reference>
<dbReference type="SMART" id="SM00382">
    <property type="entry name" value="AAA"/>
    <property type="match status" value="1"/>
</dbReference>
<keyword evidence="3" id="KW-0067">ATP-binding</keyword>
<evidence type="ECO:0000256" key="1">
    <source>
        <dbReference type="ARBA" id="ARBA00022448"/>
    </source>
</evidence>
<dbReference type="InterPro" id="IPR027417">
    <property type="entry name" value="P-loop_NTPase"/>
</dbReference>
<dbReference type="Pfam" id="PF12399">
    <property type="entry name" value="BCA_ABC_TP_C"/>
    <property type="match status" value="1"/>
</dbReference>
<dbReference type="GO" id="GO:0005886">
    <property type="term" value="C:plasma membrane"/>
    <property type="evidence" value="ECO:0007669"/>
    <property type="project" value="TreeGrafter"/>
</dbReference>
<dbReference type="eggNOG" id="COG0411">
    <property type="taxonomic scope" value="Bacteria"/>
</dbReference>
<dbReference type="SUPFAM" id="SSF52540">
    <property type="entry name" value="P-loop containing nucleoside triphosphate hydrolases"/>
    <property type="match status" value="1"/>
</dbReference>
<keyword evidence="2" id="KW-0547">Nucleotide-binding</keyword>
<keyword evidence="6" id="KW-1185">Reference proteome</keyword>
<dbReference type="GO" id="GO:1903806">
    <property type="term" value="P:L-isoleucine import across plasma membrane"/>
    <property type="evidence" value="ECO:0007669"/>
    <property type="project" value="TreeGrafter"/>
</dbReference>
<proteinExistence type="predicted"/>
<evidence type="ECO:0000259" key="4">
    <source>
        <dbReference type="PROSITE" id="PS50893"/>
    </source>
</evidence>
<dbReference type="InterPro" id="IPR003439">
    <property type="entry name" value="ABC_transporter-like_ATP-bd"/>
</dbReference>
<organism evidence="5 6">
    <name type="scientific">Desulforapulum autotrophicum (strain ATCC 43914 / DSM 3382 / VKM B-1955 / HRM2)</name>
    <name type="common">Desulfobacterium autotrophicum</name>
    <dbReference type="NCBI Taxonomy" id="177437"/>
    <lineage>
        <taxon>Bacteria</taxon>
        <taxon>Pseudomonadati</taxon>
        <taxon>Thermodesulfobacteriota</taxon>
        <taxon>Desulfobacteria</taxon>
        <taxon>Desulfobacterales</taxon>
        <taxon>Desulfobacteraceae</taxon>
        <taxon>Desulforapulum</taxon>
    </lineage>
</organism>
<dbReference type="HOGENOM" id="CLU_000604_1_2_7"/>
<dbReference type="GO" id="GO:0015808">
    <property type="term" value="P:L-alanine transport"/>
    <property type="evidence" value="ECO:0007669"/>
    <property type="project" value="TreeGrafter"/>
</dbReference>
<keyword evidence="1" id="KW-0813">Transport</keyword>